<dbReference type="RefSeq" id="WP_369073219.1">
    <property type="nucleotide sequence ID" value="NZ_CDOD01000020.1"/>
</dbReference>
<dbReference type="Gene3D" id="1.25.40.900">
    <property type="match status" value="1"/>
</dbReference>
<evidence type="ECO:0000256" key="1">
    <source>
        <dbReference type="ARBA" id="ARBA00004442"/>
    </source>
</evidence>
<evidence type="ECO:0000313" key="8">
    <source>
        <dbReference type="EMBL" id="CEN35562.1"/>
    </source>
</evidence>
<dbReference type="AlphaFoldDB" id="A0A0B7HCA1"/>
<dbReference type="InterPro" id="IPR012944">
    <property type="entry name" value="SusD_RagB_dom"/>
</dbReference>
<organism evidence="8 9">
    <name type="scientific">Capnocytophaga cynodegmi</name>
    <dbReference type="NCBI Taxonomy" id="28189"/>
    <lineage>
        <taxon>Bacteria</taxon>
        <taxon>Pseudomonadati</taxon>
        <taxon>Bacteroidota</taxon>
        <taxon>Flavobacteriia</taxon>
        <taxon>Flavobacteriales</taxon>
        <taxon>Flavobacteriaceae</taxon>
        <taxon>Capnocytophaga</taxon>
    </lineage>
</organism>
<keyword evidence="9" id="KW-1185">Reference proteome</keyword>
<name>A0A0B7HCA1_9FLAO</name>
<feature type="domain" description="SusD-like N-terminal" evidence="7">
    <location>
        <begin position="11"/>
        <end position="137"/>
    </location>
</feature>
<evidence type="ECO:0000259" key="7">
    <source>
        <dbReference type="Pfam" id="PF14322"/>
    </source>
</evidence>
<dbReference type="Proteomes" id="UP000038055">
    <property type="component" value="Unassembled WGS sequence"/>
</dbReference>
<proteinExistence type="inferred from homology"/>
<keyword evidence="5" id="KW-0998">Cell outer membrane</keyword>
<protein>
    <submittedName>
        <fullName evidence="8">SusD family protein</fullName>
    </submittedName>
</protein>
<feature type="domain" description="RagB/SusD" evidence="6">
    <location>
        <begin position="234"/>
        <end position="387"/>
    </location>
</feature>
<evidence type="ECO:0000259" key="6">
    <source>
        <dbReference type="Pfam" id="PF07980"/>
    </source>
</evidence>
<dbReference type="Gene3D" id="1.25.40.390">
    <property type="match status" value="1"/>
</dbReference>
<dbReference type="InterPro" id="IPR033985">
    <property type="entry name" value="SusD-like_N"/>
</dbReference>
<sequence length="389" mass="44006">MRSNPTDNDFPFYNGGYRIISRANRILDNINNIPKSAERDRIQSEALTIRAFTHFDIARVYCKIPTQSADAKTSLGIYYSEKFEPEVRARRKGTTVDGVYQKIIRDLTEAENLIGDFKEQGRLNKQAINGLLARVYLHYGDYAKAVEHADKALSGFEITPRTEVANLWKDAYDKSVLFKIVITDKDDIAIGNTYGQADSRGNRAEFVCSYDLYQLYKDSDIRKTTTILTGDYRGKTYNSVAKYFGKTTGTKNLNDGKYLRVEEVYLTKAEALYRLGGNESEALKALDEVRKNRYENFVSGTESGDVLLEAILLERRLELAFEGDRFFTLKRLGLSLQRSDKGEFADGTGTPPLVLTYPADGFRWQLPIPRSAIDANPELAADQNSGYEN</sequence>
<dbReference type="SUPFAM" id="SSF48452">
    <property type="entry name" value="TPR-like"/>
    <property type="match status" value="1"/>
</dbReference>
<gene>
    <name evidence="8" type="ORF">CCYN2B_270005</name>
</gene>
<dbReference type="InterPro" id="IPR011990">
    <property type="entry name" value="TPR-like_helical_dom_sf"/>
</dbReference>
<evidence type="ECO:0000256" key="2">
    <source>
        <dbReference type="ARBA" id="ARBA00006275"/>
    </source>
</evidence>
<reference evidence="9" key="1">
    <citation type="submission" date="2015-01" db="EMBL/GenBank/DDBJ databases">
        <authorList>
            <person name="MANFREDI Pablo"/>
        </authorList>
    </citation>
    <scope>NUCLEOTIDE SEQUENCE [LARGE SCALE GENOMIC DNA]</scope>
    <source>
        <strain evidence="9">Ccyn2B</strain>
    </source>
</reference>
<keyword evidence="3" id="KW-0732">Signal</keyword>
<dbReference type="GO" id="GO:0009279">
    <property type="term" value="C:cell outer membrane"/>
    <property type="evidence" value="ECO:0007669"/>
    <property type="project" value="UniProtKB-SubCell"/>
</dbReference>
<accession>A0A0B7HCA1</accession>
<dbReference type="Pfam" id="PF07980">
    <property type="entry name" value="SusD_RagB"/>
    <property type="match status" value="1"/>
</dbReference>
<evidence type="ECO:0000313" key="9">
    <source>
        <dbReference type="Proteomes" id="UP000038055"/>
    </source>
</evidence>
<dbReference type="EMBL" id="CDOD01000020">
    <property type="protein sequence ID" value="CEN35562.1"/>
    <property type="molecule type" value="Genomic_DNA"/>
</dbReference>
<comment type="subcellular location">
    <subcellularLocation>
        <location evidence="1">Cell outer membrane</location>
    </subcellularLocation>
</comment>
<comment type="similarity">
    <text evidence="2">Belongs to the SusD family.</text>
</comment>
<evidence type="ECO:0000256" key="5">
    <source>
        <dbReference type="ARBA" id="ARBA00023237"/>
    </source>
</evidence>
<dbReference type="Gene3D" id="2.20.20.130">
    <property type="match status" value="1"/>
</dbReference>
<evidence type="ECO:0000256" key="4">
    <source>
        <dbReference type="ARBA" id="ARBA00023136"/>
    </source>
</evidence>
<dbReference type="Pfam" id="PF14322">
    <property type="entry name" value="SusD-like_3"/>
    <property type="match status" value="1"/>
</dbReference>
<keyword evidence="4" id="KW-0472">Membrane</keyword>
<evidence type="ECO:0000256" key="3">
    <source>
        <dbReference type="ARBA" id="ARBA00022729"/>
    </source>
</evidence>